<feature type="transmembrane region" description="Helical" evidence="1">
    <location>
        <begin position="185"/>
        <end position="204"/>
    </location>
</feature>
<keyword evidence="1" id="KW-1133">Transmembrane helix</keyword>
<dbReference type="KEGG" id="vcn:VOLCADRAFT_90893"/>
<proteinExistence type="predicted"/>
<organism evidence="3">
    <name type="scientific">Volvox carteri f. nagariensis</name>
    <dbReference type="NCBI Taxonomy" id="3068"/>
    <lineage>
        <taxon>Eukaryota</taxon>
        <taxon>Viridiplantae</taxon>
        <taxon>Chlorophyta</taxon>
        <taxon>core chlorophytes</taxon>
        <taxon>Chlorophyceae</taxon>
        <taxon>CS clade</taxon>
        <taxon>Chlamydomonadales</taxon>
        <taxon>Volvocaceae</taxon>
        <taxon>Volvox</taxon>
    </lineage>
</organism>
<feature type="transmembrane region" description="Helical" evidence="1">
    <location>
        <begin position="12"/>
        <end position="40"/>
    </location>
</feature>
<dbReference type="EMBL" id="GL378339">
    <property type="protein sequence ID" value="EFJ48554.1"/>
    <property type="molecule type" value="Genomic_DNA"/>
</dbReference>
<gene>
    <name evidence="2" type="ORF">VOLCADRAFT_90893</name>
</gene>
<dbReference type="InParanoid" id="D8TVC4"/>
<evidence type="ECO:0000313" key="3">
    <source>
        <dbReference type="Proteomes" id="UP000001058"/>
    </source>
</evidence>
<keyword evidence="1" id="KW-0812">Transmembrane</keyword>
<keyword evidence="1" id="KW-0472">Membrane</keyword>
<name>D8TVC4_VOLCA</name>
<feature type="transmembrane region" description="Helical" evidence="1">
    <location>
        <begin position="216"/>
        <end position="238"/>
    </location>
</feature>
<evidence type="ECO:0000256" key="1">
    <source>
        <dbReference type="SAM" id="Phobius"/>
    </source>
</evidence>
<reference evidence="2 3" key="1">
    <citation type="journal article" date="2010" name="Science">
        <title>Genomic analysis of organismal complexity in the multicellular green alga Volvox carteri.</title>
        <authorList>
            <person name="Prochnik S.E."/>
            <person name="Umen J."/>
            <person name="Nedelcu A.M."/>
            <person name="Hallmann A."/>
            <person name="Miller S.M."/>
            <person name="Nishii I."/>
            <person name="Ferris P."/>
            <person name="Kuo A."/>
            <person name="Mitros T."/>
            <person name="Fritz-Laylin L.K."/>
            <person name="Hellsten U."/>
            <person name="Chapman J."/>
            <person name="Simakov O."/>
            <person name="Rensing S.A."/>
            <person name="Terry A."/>
            <person name="Pangilinan J."/>
            <person name="Kapitonov V."/>
            <person name="Jurka J."/>
            <person name="Salamov A."/>
            <person name="Shapiro H."/>
            <person name="Schmutz J."/>
            <person name="Grimwood J."/>
            <person name="Lindquist E."/>
            <person name="Lucas S."/>
            <person name="Grigoriev I.V."/>
            <person name="Schmitt R."/>
            <person name="Kirk D."/>
            <person name="Rokhsar D.S."/>
        </authorList>
    </citation>
    <scope>NUCLEOTIDE SEQUENCE [LARGE SCALE GENOMIC DNA]</scope>
    <source>
        <strain evidence="3">f. Nagariensis / Eve</strain>
    </source>
</reference>
<dbReference type="AlphaFoldDB" id="D8TVC4"/>
<protein>
    <submittedName>
        <fullName evidence="2">Uncharacterized protein</fullName>
    </submittedName>
</protein>
<dbReference type="Proteomes" id="UP000001058">
    <property type="component" value="Unassembled WGS sequence"/>
</dbReference>
<dbReference type="GeneID" id="9617519"/>
<dbReference type="OrthoDB" id="540530at2759"/>
<accession>D8TVC4</accession>
<keyword evidence="3" id="KW-1185">Reference proteome</keyword>
<sequence>MLKAMSTLLLELLLWLLLDLMLLLVFFFTLLVLFAMFFILSLTAGQLSTPNLVLMLMPFPARTVPSPYWRSCQRRGRALPWRAGVAIVADPEADASSSIPTPAPAAYPGGPGAYPAVPPAVPYGAPIPPGMTPQGQPYTPQQEPPYRPPAVGIPVLGSGASYLYQHPVWGSDDDTRDGRFACCGWSMFVLGFIAPFFWLISVLLPCCLPGSQVQRAATASLIAAILYAVLAITLAPALTVRNA</sequence>
<dbReference type="RefSeq" id="XP_002950353.1">
    <property type="nucleotide sequence ID" value="XM_002950307.1"/>
</dbReference>
<evidence type="ECO:0000313" key="2">
    <source>
        <dbReference type="EMBL" id="EFJ48554.1"/>
    </source>
</evidence>